<dbReference type="RefSeq" id="WP_371163437.1">
    <property type="nucleotide sequence ID" value="NZ_JBEDNY010000007.1"/>
</dbReference>
<evidence type="ECO:0000313" key="2">
    <source>
        <dbReference type="Proteomes" id="UP001567572"/>
    </source>
</evidence>
<proteinExistence type="predicted"/>
<evidence type="ECO:0008006" key="3">
    <source>
        <dbReference type="Google" id="ProtNLM"/>
    </source>
</evidence>
<keyword evidence="2" id="KW-1185">Reference proteome</keyword>
<dbReference type="AlphaFoldDB" id="A0ABD5M6V8"/>
<dbReference type="EMBL" id="JBEDNY010000007">
    <property type="protein sequence ID" value="MEZ3165415.1"/>
    <property type="molecule type" value="Genomic_DNA"/>
</dbReference>
<reference evidence="1 2" key="1">
    <citation type="submission" date="2024-06" db="EMBL/GenBank/DDBJ databases">
        <title>Halorubrum miltondacostae sp. nov., a potential PHA producer isolated from an inland solar saltern in Rio Maior, Portugal.</title>
        <authorList>
            <person name="Albuquerque L."/>
            <person name="Viver T."/>
            <person name="Barroso C."/>
            <person name="Claudino R."/>
            <person name="Galvan M."/>
            <person name="Simoes G."/>
            <person name="Lobo Da Cunha A."/>
            <person name="Egas C."/>
        </authorList>
    </citation>
    <scope>NUCLEOTIDE SEQUENCE [LARGE SCALE GENOMIC DNA]</scope>
    <source>
        <strain evidence="1 2">RMP-11</strain>
    </source>
</reference>
<dbReference type="Proteomes" id="UP001567572">
    <property type="component" value="Unassembled WGS sequence"/>
</dbReference>
<sequence length="111" mass="12461">MTSQVEPQIPPLVQIQDAVTAGYAASLYIAERDKGPQGKRLVVLEIDPDYRVECVLNLQEFGFEEQTMEAMYTVPIEGTPLMVDLGEIESDSELQELLSCLEIRENTKRAD</sequence>
<protein>
    <recommendedName>
        <fullName evidence="3">Transcriptional regulator</fullName>
    </recommendedName>
</protein>
<gene>
    <name evidence="1" type="ORF">ABNG04_16375</name>
</gene>
<name>A0ABD5M6V8_9EURY</name>
<comment type="caution">
    <text evidence="1">The sequence shown here is derived from an EMBL/GenBank/DDBJ whole genome shotgun (WGS) entry which is preliminary data.</text>
</comment>
<accession>A0ABD5M6V8</accession>
<organism evidence="1 2">
    <name type="scientific">Halorubrum miltondacostae</name>
    <dbReference type="NCBI Taxonomy" id="3076378"/>
    <lineage>
        <taxon>Archaea</taxon>
        <taxon>Methanobacteriati</taxon>
        <taxon>Methanobacteriota</taxon>
        <taxon>Stenosarchaea group</taxon>
        <taxon>Halobacteria</taxon>
        <taxon>Halobacteriales</taxon>
        <taxon>Haloferacaceae</taxon>
        <taxon>Halorubrum</taxon>
    </lineage>
</organism>
<evidence type="ECO:0000313" key="1">
    <source>
        <dbReference type="EMBL" id="MEZ3165415.1"/>
    </source>
</evidence>